<evidence type="ECO:0000256" key="2">
    <source>
        <dbReference type="ARBA" id="ARBA00022679"/>
    </source>
</evidence>
<dbReference type="SMART" id="SM00220">
    <property type="entry name" value="S_TKc"/>
    <property type="match status" value="1"/>
</dbReference>
<dbReference type="RefSeq" id="WP_189937052.1">
    <property type="nucleotide sequence ID" value="NZ_BNCD01000022.1"/>
</dbReference>
<sequence>MERLLPHDPAWLGQHRLLARLGAGGMGVVYLARARTGELAAVKVIQPEYADDPDFRTRFNREVAAARRVDSPWVVRVTGADPAASAPWLATAFVPGPSLAQAVASCGPLPPDAVRALGGMLARALTAVHAAGLVHRDVKPGNVLLALDGPRLIDFGIARSTSAQQTALTSANVVVGTPGFLSPEQARAQQAGPASDVFSLGCVLAFAATGRPPFGTGTADAVLYRTVHDEPDLHGVSDPALRTLLERCLAKGPAERPPAAELAENAAVRTPAGASADTARADAADWLPDPVVQMIADQTADMLDLPAVPPTASAPPPEPAPSATRPSTRRRFLAAAAAGATLLTGGTAAGWAALHGDGGGSAGGGRRWALGVQADLSGPGRDAGLAQERGARLAVEEFNARGSRPFTLDLNVVDDHGTAAGARSAAQRLTGDNGVLAVLGPTGWTSAEAAVGTYERVGLALVSVSELSVSAANAALVFNPHAYFHAAPLTMIGGYLTDTALAARGARRPGLLIDRAGRLTGWETSEMAQQSAAGMGLDVYARYVPALAPDPSVVLTDMLDRRIDGLYYTGTPERAALLARALARRGFDGPRFLDHPAATHVFTAAAGSAAEGWQAITPYISPDAPAVKAFAAAHRRRFGSAPGIWAAEAYDATRLIIDRLAALRAREHRRPTRSQLAAALLTSRFKGLATTYAFDKDRTFKADHLFRVRVSGGRFRYAGTAPIG</sequence>
<organism evidence="10 11">
    <name type="scientific">Streptomyces sulfonofaciens</name>
    <dbReference type="NCBI Taxonomy" id="68272"/>
    <lineage>
        <taxon>Bacteria</taxon>
        <taxon>Bacillati</taxon>
        <taxon>Actinomycetota</taxon>
        <taxon>Actinomycetes</taxon>
        <taxon>Kitasatosporales</taxon>
        <taxon>Streptomycetaceae</taxon>
        <taxon>Streptomyces</taxon>
    </lineage>
</organism>
<reference evidence="10" key="1">
    <citation type="journal article" date="2014" name="Int. J. Syst. Evol. Microbiol.">
        <title>Complete genome sequence of Corynebacterium casei LMG S-19264T (=DSM 44701T), isolated from a smear-ripened cheese.</title>
        <authorList>
            <consortium name="US DOE Joint Genome Institute (JGI-PGF)"/>
            <person name="Walter F."/>
            <person name="Albersmeier A."/>
            <person name="Kalinowski J."/>
            <person name="Ruckert C."/>
        </authorList>
    </citation>
    <scope>NUCLEOTIDE SEQUENCE</scope>
    <source>
        <strain evidence="10">JCM 5069</strain>
    </source>
</reference>
<dbReference type="InterPro" id="IPR011009">
    <property type="entry name" value="Kinase-like_dom_sf"/>
</dbReference>
<dbReference type="PROSITE" id="PS50011">
    <property type="entry name" value="PROTEIN_KINASE_DOM"/>
    <property type="match status" value="1"/>
</dbReference>
<keyword evidence="2" id="KW-0808">Transferase</keyword>
<keyword evidence="4 7" id="KW-0547">Nucleotide-binding</keyword>
<feature type="domain" description="Protein kinase" evidence="9">
    <location>
        <begin position="15"/>
        <end position="268"/>
    </location>
</feature>
<comment type="similarity">
    <text evidence="1">Belongs to the leucine-binding protein family.</text>
</comment>
<dbReference type="Gene3D" id="1.10.510.10">
    <property type="entry name" value="Transferase(Phosphotransferase) domain 1"/>
    <property type="match status" value="1"/>
</dbReference>
<dbReference type="InterPro" id="IPR017441">
    <property type="entry name" value="Protein_kinase_ATP_BS"/>
</dbReference>
<dbReference type="PANTHER" id="PTHR43289">
    <property type="entry name" value="MITOGEN-ACTIVATED PROTEIN KINASE KINASE KINASE 20-RELATED"/>
    <property type="match status" value="1"/>
</dbReference>
<dbReference type="Pfam" id="PF13458">
    <property type="entry name" value="Peripla_BP_6"/>
    <property type="match status" value="1"/>
</dbReference>
<dbReference type="Proteomes" id="UP000603708">
    <property type="component" value="Unassembled WGS sequence"/>
</dbReference>
<evidence type="ECO:0000259" key="9">
    <source>
        <dbReference type="PROSITE" id="PS50011"/>
    </source>
</evidence>
<dbReference type="Gene3D" id="3.30.200.20">
    <property type="entry name" value="Phosphorylase Kinase, domain 1"/>
    <property type="match status" value="1"/>
</dbReference>
<dbReference type="PROSITE" id="PS00108">
    <property type="entry name" value="PROTEIN_KINASE_ST"/>
    <property type="match status" value="1"/>
</dbReference>
<evidence type="ECO:0000256" key="5">
    <source>
        <dbReference type="ARBA" id="ARBA00022777"/>
    </source>
</evidence>
<dbReference type="Pfam" id="PF00069">
    <property type="entry name" value="Pkinase"/>
    <property type="match status" value="1"/>
</dbReference>
<dbReference type="InterPro" id="IPR028082">
    <property type="entry name" value="Peripla_BP_I"/>
</dbReference>
<keyword evidence="11" id="KW-1185">Reference proteome</keyword>
<dbReference type="InterPro" id="IPR000719">
    <property type="entry name" value="Prot_kinase_dom"/>
</dbReference>
<dbReference type="EMBL" id="BNCD01000022">
    <property type="protein sequence ID" value="GHH86285.1"/>
    <property type="molecule type" value="Genomic_DNA"/>
</dbReference>
<dbReference type="SUPFAM" id="SSF53822">
    <property type="entry name" value="Periplasmic binding protein-like I"/>
    <property type="match status" value="1"/>
</dbReference>
<protein>
    <recommendedName>
        <fullName evidence="9">Protein kinase domain-containing protein</fullName>
    </recommendedName>
</protein>
<evidence type="ECO:0000313" key="11">
    <source>
        <dbReference type="Proteomes" id="UP000603708"/>
    </source>
</evidence>
<accession>A0A919GK39</accession>
<keyword evidence="3" id="KW-0732">Signal</keyword>
<dbReference type="SUPFAM" id="SSF56112">
    <property type="entry name" value="Protein kinase-like (PK-like)"/>
    <property type="match status" value="1"/>
</dbReference>
<keyword evidence="6 7" id="KW-0067">ATP-binding</keyword>
<dbReference type="PANTHER" id="PTHR43289:SF34">
    <property type="entry name" value="SERINE_THREONINE-PROTEIN KINASE YBDM-RELATED"/>
    <property type="match status" value="1"/>
</dbReference>
<feature type="binding site" evidence="7">
    <location>
        <position position="43"/>
    </location>
    <ligand>
        <name>ATP</name>
        <dbReference type="ChEBI" id="CHEBI:30616"/>
    </ligand>
</feature>
<evidence type="ECO:0000313" key="10">
    <source>
        <dbReference type="EMBL" id="GHH86285.1"/>
    </source>
</evidence>
<dbReference type="InterPro" id="IPR028081">
    <property type="entry name" value="Leu-bd"/>
</dbReference>
<keyword evidence="5" id="KW-0418">Kinase</keyword>
<dbReference type="GO" id="GO:0004674">
    <property type="term" value="F:protein serine/threonine kinase activity"/>
    <property type="evidence" value="ECO:0007669"/>
    <property type="project" value="TreeGrafter"/>
</dbReference>
<name>A0A919GK39_9ACTN</name>
<evidence type="ECO:0000256" key="3">
    <source>
        <dbReference type="ARBA" id="ARBA00022729"/>
    </source>
</evidence>
<dbReference type="PROSITE" id="PS00107">
    <property type="entry name" value="PROTEIN_KINASE_ATP"/>
    <property type="match status" value="1"/>
</dbReference>
<proteinExistence type="inferred from homology"/>
<evidence type="ECO:0000256" key="8">
    <source>
        <dbReference type="SAM" id="MobiDB-lite"/>
    </source>
</evidence>
<evidence type="ECO:0000256" key="7">
    <source>
        <dbReference type="PROSITE-ProRule" id="PRU10141"/>
    </source>
</evidence>
<evidence type="ECO:0000256" key="6">
    <source>
        <dbReference type="ARBA" id="ARBA00022840"/>
    </source>
</evidence>
<dbReference type="AlphaFoldDB" id="A0A919GK39"/>
<gene>
    <name evidence="10" type="ORF">GCM10018793_57560</name>
</gene>
<dbReference type="Gene3D" id="3.40.50.2300">
    <property type="match status" value="2"/>
</dbReference>
<feature type="region of interest" description="Disordered" evidence="8">
    <location>
        <begin position="305"/>
        <end position="327"/>
    </location>
</feature>
<dbReference type="GO" id="GO:0005524">
    <property type="term" value="F:ATP binding"/>
    <property type="evidence" value="ECO:0007669"/>
    <property type="project" value="UniProtKB-UniRule"/>
</dbReference>
<feature type="compositionally biased region" description="Pro residues" evidence="8">
    <location>
        <begin position="307"/>
        <end position="320"/>
    </location>
</feature>
<comment type="caution">
    <text evidence="10">The sequence shown here is derived from an EMBL/GenBank/DDBJ whole genome shotgun (WGS) entry which is preliminary data.</text>
</comment>
<evidence type="ECO:0000256" key="1">
    <source>
        <dbReference type="ARBA" id="ARBA00010062"/>
    </source>
</evidence>
<evidence type="ECO:0000256" key="4">
    <source>
        <dbReference type="ARBA" id="ARBA00022741"/>
    </source>
</evidence>
<dbReference type="CDD" id="cd14014">
    <property type="entry name" value="STKc_PknB_like"/>
    <property type="match status" value="1"/>
</dbReference>
<dbReference type="InterPro" id="IPR008271">
    <property type="entry name" value="Ser/Thr_kinase_AS"/>
</dbReference>
<reference evidence="10" key="2">
    <citation type="submission" date="2020-09" db="EMBL/GenBank/DDBJ databases">
        <authorList>
            <person name="Sun Q."/>
            <person name="Ohkuma M."/>
        </authorList>
    </citation>
    <scope>NUCLEOTIDE SEQUENCE</scope>
    <source>
        <strain evidence="10">JCM 5069</strain>
    </source>
</reference>